<comment type="subcellular location">
    <subcellularLocation>
        <location evidence="1">Nucleus</location>
    </subcellularLocation>
</comment>
<evidence type="ECO:0000256" key="3">
    <source>
        <dbReference type="ARBA" id="ARBA00022737"/>
    </source>
</evidence>
<keyword evidence="3" id="KW-0677">Repeat</keyword>
<protein>
    <submittedName>
        <fullName evidence="7">Squamous cell carcinoma antigen recognized by T-cells 3</fullName>
    </submittedName>
</protein>
<dbReference type="Proteomes" id="UP000825002">
    <property type="component" value="Unassembled WGS sequence"/>
</dbReference>
<dbReference type="EMBL" id="JAIFTH010000236">
    <property type="protein sequence ID" value="KAG9510091.1"/>
    <property type="molecule type" value="Genomic_DNA"/>
</dbReference>
<evidence type="ECO:0000256" key="1">
    <source>
        <dbReference type="ARBA" id="ARBA00004123"/>
    </source>
</evidence>
<keyword evidence="5" id="KW-0539">Nucleus</keyword>
<evidence type="ECO:0000256" key="4">
    <source>
        <dbReference type="ARBA" id="ARBA00023187"/>
    </source>
</evidence>
<keyword evidence="8" id="KW-1185">Reference proteome</keyword>
<organism evidence="7 8">
    <name type="scientific">Fragariocoptes setiger</name>
    <dbReference type="NCBI Taxonomy" id="1670756"/>
    <lineage>
        <taxon>Eukaryota</taxon>
        <taxon>Metazoa</taxon>
        <taxon>Ecdysozoa</taxon>
        <taxon>Arthropoda</taxon>
        <taxon>Chelicerata</taxon>
        <taxon>Arachnida</taxon>
        <taxon>Acari</taxon>
        <taxon>Acariformes</taxon>
        <taxon>Trombidiformes</taxon>
        <taxon>Prostigmata</taxon>
        <taxon>Eupodina</taxon>
        <taxon>Eriophyoidea</taxon>
        <taxon>Phytoptidae</taxon>
        <taxon>Fragariocoptes</taxon>
    </lineage>
</organism>
<accession>A0ABQ7S9L5</accession>
<dbReference type="Gene3D" id="1.25.40.10">
    <property type="entry name" value="Tetratricopeptide repeat domain"/>
    <property type="match status" value="1"/>
</dbReference>
<evidence type="ECO:0000313" key="8">
    <source>
        <dbReference type="Proteomes" id="UP000825002"/>
    </source>
</evidence>
<comment type="caution">
    <text evidence="7">The sequence shown here is derived from an EMBL/GenBank/DDBJ whole genome shotgun (WGS) entry which is preliminary data.</text>
</comment>
<dbReference type="InterPro" id="IPR011990">
    <property type="entry name" value="TPR-like_helical_dom_sf"/>
</dbReference>
<gene>
    <name evidence="7" type="primary">SART3</name>
    <name evidence="7" type="ORF">GZH46_01375</name>
</gene>
<name>A0ABQ7S9L5_9ACAR</name>
<evidence type="ECO:0000256" key="6">
    <source>
        <dbReference type="SAM" id="MobiDB-lite"/>
    </source>
</evidence>
<dbReference type="SUPFAM" id="SSF48452">
    <property type="entry name" value="TPR-like"/>
    <property type="match status" value="2"/>
</dbReference>
<evidence type="ECO:0000256" key="5">
    <source>
        <dbReference type="ARBA" id="ARBA00023242"/>
    </source>
</evidence>
<feature type="region of interest" description="Disordered" evidence="6">
    <location>
        <begin position="295"/>
        <end position="369"/>
    </location>
</feature>
<sequence>MNDSADLNATNQIIKDGESTQCDHPVEEESNPNKSGESLDITADPCDVSLETVKKHVSRIYVEARKENVPVDPETQVYPLFEEALAEIPWNIQLWNEYIISMERNKCDVSRIVLVFEKALTVSFNRGQDFRDLWLVYIDCLRRHTDWSDEKQVASLDKTFDVCTQYLGRIPDSDPELSVLKYWALIQGKHLGNINAARELWDGIASQQGLRHSSTSKFWIEYLEFERLYGEGDDDTYRDLLHRALQQTYDHPEIIAERLIKFERQEGERIETLVDAESKCKRILAKAEKIRREREAALAEKRSHSQLSNDGQTKRSKRKRKKATQKIDPEGSGRSQNEAEPTQDEAQVKRLKPTDQVTDNSDGPEESIYQVIQPVEPERKFMNAMLPRSVAIKKKT</sequence>
<feature type="compositionally biased region" description="Basic residues" evidence="6">
    <location>
        <begin position="314"/>
        <end position="324"/>
    </location>
</feature>
<dbReference type="PANTHER" id="PTHR17204">
    <property type="entry name" value="PRE-MRNA PROCESSING PROTEIN PRP39-RELATED"/>
    <property type="match status" value="1"/>
</dbReference>
<dbReference type="PANTHER" id="PTHR17204:SF25">
    <property type="entry name" value="RRM DOMAIN-CONTAINING PROTEIN"/>
    <property type="match status" value="1"/>
</dbReference>
<keyword evidence="4" id="KW-0508">mRNA splicing</keyword>
<feature type="region of interest" description="Disordered" evidence="6">
    <location>
        <begin position="1"/>
        <end position="41"/>
    </location>
</feature>
<keyword evidence="2" id="KW-0507">mRNA processing</keyword>
<dbReference type="InterPro" id="IPR003107">
    <property type="entry name" value="HAT"/>
</dbReference>
<feature type="non-terminal residue" evidence="7">
    <location>
        <position position="1"/>
    </location>
</feature>
<proteinExistence type="predicted"/>
<feature type="compositionally biased region" description="Polar residues" evidence="6">
    <location>
        <begin position="1"/>
        <end position="13"/>
    </location>
</feature>
<evidence type="ECO:0000256" key="2">
    <source>
        <dbReference type="ARBA" id="ARBA00022664"/>
    </source>
</evidence>
<dbReference type="SMART" id="SM00386">
    <property type="entry name" value="HAT"/>
    <property type="match status" value="3"/>
</dbReference>
<evidence type="ECO:0000313" key="7">
    <source>
        <dbReference type="EMBL" id="KAG9510091.1"/>
    </source>
</evidence>
<reference evidence="7 8" key="1">
    <citation type="submission" date="2020-10" db="EMBL/GenBank/DDBJ databases">
        <authorList>
            <person name="Klimov P.B."/>
            <person name="Dyachkov S.M."/>
            <person name="Chetverikov P.E."/>
        </authorList>
    </citation>
    <scope>NUCLEOTIDE SEQUENCE [LARGE SCALE GENOMIC DNA]</scope>
    <source>
        <strain evidence="7">BMOC 18-1129-001#AD2665</strain>
        <tissue evidence="7">Entire mites</tissue>
    </source>
</reference>